<dbReference type="Proteomes" id="UP000187323">
    <property type="component" value="Unassembled WGS sequence"/>
</dbReference>
<evidence type="ECO:0000313" key="4">
    <source>
        <dbReference type="Proteomes" id="UP000187323"/>
    </source>
</evidence>
<dbReference type="EMBL" id="CP021965">
    <property type="protein sequence ID" value="AWV34202.1"/>
    <property type="molecule type" value="Genomic_DNA"/>
</dbReference>
<name>A0A1R0Z6M9_9BACL</name>
<protein>
    <submittedName>
        <fullName evidence="3">Uncharacterized protein</fullName>
    </submittedName>
</protein>
<keyword evidence="1" id="KW-0732">Signal</keyword>
<reference evidence="3 4" key="1">
    <citation type="submission" date="2016-10" db="EMBL/GenBank/DDBJ databases">
        <title>Paenibacillus species isolates.</title>
        <authorList>
            <person name="Beno S.M."/>
        </authorList>
    </citation>
    <scope>NUCLEOTIDE SEQUENCE [LARGE SCALE GENOMIC DNA]</scope>
    <source>
        <strain evidence="3 4">FSL H7-0918</strain>
    </source>
</reference>
<dbReference type="AlphaFoldDB" id="A0A1R0Z6M9"/>
<evidence type="ECO:0000313" key="2">
    <source>
        <dbReference type="EMBL" id="AWV34202.1"/>
    </source>
</evidence>
<feature type="signal peptide" evidence="1">
    <location>
        <begin position="1"/>
        <end position="27"/>
    </location>
</feature>
<reference evidence="2 5" key="2">
    <citation type="submission" date="2017-06" db="EMBL/GenBank/DDBJ databases">
        <title>Complete genome sequence of Paenibacillus odorifer CBA7130.</title>
        <authorList>
            <person name="Nam Y.-D."/>
            <person name="Kang J."/>
            <person name="Chung W.-H."/>
        </authorList>
    </citation>
    <scope>NUCLEOTIDE SEQUENCE [LARGE SCALE GENOMIC DNA]</scope>
    <source>
        <strain evidence="2 5">CBA7130</strain>
    </source>
</reference>
<evidence type="ECO:0000313" key="3">
    <source>
        <dbReference type="EMBL" id="OME23169.1"/>
    </source>
</evidence>
<dbReference type="EMBL" id="MPTO01000004">
    <property type="protein sequence ID" value="OME23169.1"/>
    <property type="molecule type" value="Genomic_DNA"/>
</dbReference>
<evidence type="ECO:0000313" key="5">
    <source>
        <dbReference type="Proteomes" id="UP000249163"/>
    </source>
</evidence>
<evidence type="ECO:0000256" key="1">
    <source>
        <dbReference type="SAM" id="SignalP"/>
    </source>
</evidence>
<dbReference type="Proteomes" id="UP000249163">
    <property type="component" value="Chromosome"/>
</dbReference>
<feature type="chain" id="PRO_5043149186" evidence="1">
    <location>
        <begin position="28"/>
        <end position="279"/>
    </location>
</feature>
<proteinExistence type="predicted"/>
<accession>A0A1R0Z6M9</accession>
<sequence>MILKKTYKAAITCTLLLNLALSSAAMAAPIDVDVSNLKEVQTSGPEKVWVGEWKGDDTIIVDTQGNVTTVGELKESSSFVPPADDNLINNELLAPELITPTFEPDSPQATLSSAYGHAWPYTAENSYGINCYGYALRFPGAINPGDGDGVSNVRDPAYFTNVYYTAGLVVQDGNTNPLYFKPGWRILPGRTAAINSDEHRIALRVGWIDSNGNGKVDIPEDNVDYHFMLQNSSGLWSEKHGHQASQNTAITDPSNFVWSNGSLYGFYNSVTVYIAAKVF</sequence>
<organism evidence="3 4">
    <name type="scientific">Paenibacillus odorifer</name>
    <dbReference type="NCBI Taxonomy" id="189426"/>
    <lineage>
        <taxon>Bacteria</taxon>
        <taxon>Bacillati</taxon>
        <taxon>Bacillota</taxon>
        <taxon>Bacilli</taxon>
        <taxon>Bacillales</taxon>
        <taxon>Paenibacillaceae</taxon>
        <taxon>Paenibacillus</taxon>
    </lineage>
</organism>
<gene>
    <name evidence="3" type="ORF">BSK47_05605</name>
    <name evidence="2" type="ORF">CD191_17145</name>
</gene>